<evidence type="ECO:0000313" key="4">
    <source>
        <dbReference type="Proteomes" id="UP001152798"/>
    </source>
</evidence>
<evidence type="ECO:0000256" key="1">
    <source>
        <dbReference type="ARBA" id="ARBA00009941"/>
    </source>
</evidence>
<dbReference type="GO" id="GO:0004197">
    <property type="term" value="F:cysteine-type endopeptidase activity"/>
    <property type="evidence" value="ECO:0007669"/>
    <property type="project" value="TreeGrafter"/>
</dbReference>
<dbReference type="Pfam" id="PF20985">
    <property type="entry name" value="Legum_prodom"/>
    <property type="match status" value="1"/>
</dbReference>
<protein>
    <recommendedName>
        <fullName evidence="2">Legumain prodomain domain-containing protein</fullName>
    </recommendedName>
</protein>
<dbReference type="PANTHER" id="PTHR12000:SF42">
    <property type="entry name" value="LEGUMAIN"/>
    <property type="match status" value="1"/>
</dbReference>
<dbReference type="AlphaFoldDB" id="A0A9P0E3F9"/>
<name>A0A9P0E3F9_NEZVI</name>
<dbReference type="EMBL" id="OV725078">
    <property type="protein sequence ID" value="CAH1393174.1"/>
    <property type="molecule type" value="Genomic_DNA"/>
</dbReference>
<dbReference type="PANTHER" id="PTHR12000">
    <property type="entry name" value="HEMOGLOBINASE FAMILY MEMBER"/>
    <property type="match status" value="1"/>
</dbReference>
<evidence type="ECO:0000259" key="2">
    <source>
        <dbReference type="Pfam" id="PF20985"/>
    </source>
</evidence>
<accession>A0A9P0E3F9</accession>
<dbReference type="InterPro" id="IPR001096">
    <property type="entry name" value="Peptidase_C13"/>
</dbReference>
<dbReference type="GO" id="GO:0051603">
    <property type="term" value="P:proteolysis involved in protein catabolic process"/>
    <property type="evidence" value="ECO:0007669"/>
    <property type="project" value="TreeGrafter"/>
</dbReference>
<dbReference type="OrthoDB" id="192611at2759"/>
<reference evidence="3" key="1">
    <citation type="submission" date="2022-01" db="EMBL/GenBank/DDBJ databases">
        <authorList>
            <person name="King R."/>
        </authorList>
    </citation>
    <scope>NUCLEOTIDE SEQUENCE</scope>
</reference>
<dbReference type="InterPro" id="IPR046427">
    <property type="entry name" value="Legumain_prodom_sf"/>
</dbReference>
<gene>
    <name evidence="3" type="ORF">NEZAVI_LOCUS3884</name>
</gene>
<dbReference type="Proteomes" id="UP001152798">
    <property type="component" value="Chromosome 2"/>
</dbReference>
<organism evidence="3 4">
    <name type="scientific">Nezara viridula</name>
    <name type="common">Southern green stink bug</name>
    <name type="synonym">Cimex viridulus</name>
    <dbReference type="NCBI Taxonomy" id="85310"/>
    <lineage>
        <taxon>Eukaryota</taxon>
        <taxon>Metazoa</taxon>
        <taxon>Ecdysozoa</taxon>
        <taxon>Arthropoda</taxon>
        <taxon>Hexapoda</taxon>
        <taxon>Insecta</taxon>
        <taxon>Pterygota</taxon>
        <taxon>Neoptera</taxon>
        <taxon>Paraneoptera</taxon>
        <taxon>Hemiptera</taxon>
        <taxon>Heteroptera</taxon>
        <taxon>Panheteroptera</taxon>
        <taxon>Pentatomomorpha</taxon>
        <taxon>Pentatomoidea</taxon>
        <taxon>Pentatomidae</taxon>
        <taxon>Pentatominae</taxon>
        <taxon>Nezara</taxon>
    </lineage>
</organism>
<dbReference type="GO" id="GO:0005773">
    <property type="term" value="C:vacuole"/>
    <property type="evidence" value="ECO:0007669"/>
    <property type="project" value="GOC"/>
</dbReference>
<proteinExistence type="inferred from homology"/>
<dbReference type="InterPro" id="IPR048501">
    <property type="entry name" value="Legum_prodom"/>
</dbReference>
<comment type="similarity">
    <text evidence="1">Belongs to the peptidase C13 family.</text>
</comment>
<keyword evidence="4" id="KW-1185">Reference proteome</keyword>
<sequence length="233" mass="26679">MGVRERGPIGRIGRWHKLGSGTQVGGGGRKEARDCLRHCETLFDNYNAIRSATEKSHVQLYGDYRLGFLKQFYSDKVGVEYLTEYPESLEETKDVNSREIPLHFARMKLKAAKGPGSVMLEKLEQLIKSRVFADKLISNILEMYTEGDLVSQTGLETERQKFDINMFSCYEDLLDAFDNNCLSIPKNTYFLTHLYKFANICMRDESSIMAMTTIQTVCKKEMPAIHKLGTYIE</sequence>
<feature type="domain" description="Legumain prodomain" evidence="2">
    <location>
        <begin position="122"/>
        <end position="218"/>
    </location>
</feature>
<dbReference type="Gene3D" id="1.10.132.130">
    <property type="match status" value="1"/>
</dbReference>
<evidence type="ECO:0000313" key="3">
    <source>
        <dbReference type="EMBL" id="CAH1393174.1"/>
    </source>
</evidence>
<dbReference type="GO" id="GO:0006624">
    <property type="term" value="P:vacuolar protein processing"/>
    <property type="evidence" value="ECO:0007669"/>
    <property type="project" value="TreeGrafter"/>
</dbReference>
<dbReference type="CDD" id="cd21115">
    <property type="entry name" value="legumain_C"/>
    <property type="match status" value="1"/>
</dbReference>